<dbReference type="InterPro" id="IPR001680">
    <property type="entry name" value="WD40_rpt"/>
</dbReference>
<dbReference type="PROSITE" id="PS50294">
    <property type="entry name" value="WD_REPEATS_REGION"/>
    <property type="match status" value="1"/>
</dbReference>
<dbReference type="AlphaFoldDB" id="A0A132NPW3"/>
<dbReference type="PANTHER" id="PTHR19857">
    <property type="entry name" value="MITOCHONDRIAL DIVISION PROTEIN 1-RELATED"/>
    <property type="match status" value="1"/>
</dbReference>
<name>A0A132NPW3_GIAIN</name>
<dbReference type="SMART" id="SM00320">
    <property type="entry name" value="WD40"/>
    <property type="match status" value="7"/>
</dbReference>
<dbReference type="InterPro" id="IPR051179">
    <property type="entry name" value="WD_repeat_multifunction"/>
</dbReference>
<organism evidence="5 6">
    <name type="scientific">Giardia duodenalis assemblage B</name>
    <dbReference type="NCBI Taxonomy" id="1394984"/>
    <lineage>
        <taxon>Eukaryota</taxon>
        <taxon>Metamonada</taxon>
        <taxon>Diplomonadida</taxon>
        <taxon>Hexamitidae</taxon>
        <taxon>Giardiinae</taxon>
        <taxon>Giardia</taxon>
    </lineage>
</organism>
<gene>
    <name evidence="5" type="ORF">QR46_3907</name>
</gene>
<dbReference type="VEuPathDB" id="GiardiaDB:QR46_3907"/>
<evidence type="ECO:0000313" key="6">
    <source>
        <dbReference type="Proteomes" id="UP000070089"/>
    </source>
</evidence>
<dbReference type="PROSITE" id="PS50082">
    <property type="entry name" value="WD_REPEATS_2"/>
    <property type="match status" value="2"/>
</dbReference>
<dbReference type="Gene3D" id="2.130.10.10">
    <property type="entry name" value="YVTN repeat-like/Quinoprotein amine dehydrogenase"/>
    <property type="match status" value="1"/>
</dbReference>
<feature type="repeat" description="WD" evidence="3">
    <location>
        <begin position="112"/>
        <end position="153"/>
    </location>
</feature>
<dbReference type="OrthoDB" id="10261640at2759"/>
<evidence type="ECO:0000256" key="1">
    <source>
        <dbReference type="ARBA" id="ARBA00022574"/>
    </source>
</evidence>
<evidence type="ECO:0000256" key="3">
    <source>
        <dbReference type="PROSITE-ProRule" id="PRU00221"/>
    </source>
</evidence>
<dbReference type="InterPro" id="IPR015943">
    <property type="entry name" value="WD40/YVTN_repeat-like_dom_sf"/>
</dbReference>
<accession>A0A132NPW3</accession>
<dbReference type="PANTHER" id="PTHR19857:SF8">
    <property type="entry name" value="ANGIO-ASSOCIATED MIGRATORY CELL PROTEIN"/>
    <property type="match status" value="1"/>
</dbReference>
<dbReference type="EMBL" id="JXTI01000134">
    <property type="protein sequence ID" value="KWX12133.1"/>
    <property type="molecule type" value="Genomic_DNA"/>
</dbReference>
<evidence type="ECO:0000313" key="5">
    <source>
        <dbReference type="EMBL" id="KWX12133.1"/>
    </source>
</evidence>
<dbReference type="SUPFAM" id="SSF50978">
    <property type="entry name" value="WD40 repeat-like"/>
    <property type="match status" value="1"/>
</dbReference>
<feature type="region of interest" description="Disordered" evidence="4">
    <location>
        <begin position="435"/>
        <end position="466"/>
    </location>
</feature>
<dbReference type="Proteomes" id="UP000070089">
    <property type="component" value="Unassembled WGS sequence"/>
</dbReference>
<sequence>MQTFIFTVLGRLMQERGQYYMNSAISKDLTQPNLDDELNNLEEAHCIAETVVVPGLLGYIPIGKDNPLCIKRSPRDPDLLAVGGLDDSIYFVEAKGSAGDFEVPMSLLVTFEGVHSDSVTSLVFSHDGKYLFSAGMDGIVNCFDVEEQRLISYVEGPASIEWMEIHRKGNVLLVGAEDGNSWIFDFSKDPKRPETFAIFTGHTGPVTCGGFSTNAKRVITGSQDSTIRMYDPLTRDCLSKVQLPSPVTCLKITKSMTQCTATQHANKVTVILAGCDDGSFHVISSTDKALMLVSSNSTHKGSIEFIQVCADRYVIIGGIDGLISLLDGAMNFSSRFTHQAEAACTQALIATSAGESGKDMLAYIGFSNGTWGAFNVLSGEHLLMVDCFPADLCVQSEENRPILAMELLRNDKIVVSGDKSVSVWSGKRSLYLEQENNTSMHNTDTDTDPESSGELGDHALGQLGKL</sequence>
<evidence type="ECO:0000256" key="2">
    <source>
        <dbReference type="ARBA" id="ARBA00022737"/>
    </source>
</evidence>
<keyword evidence="2" id="KW-0677">Repeat</keyword>
<proteinExistence type="predicted"/>
<feature type="repeat" description="WD" evidence="3">
    <location>
        <begin position="199"/>
        <end position="231"/>
    </location>
</feature>
<reference evidence="5 6" key="1">
    <citation type="journal article" date="2015" name="Mol. Biochem. Parasitol.">
        <title>Identification of polymorphic genes for use in assemblage B genotyping assays through comparative genomics of multiple assemblage B Giardia duodenalis isolates.</title>
        <authorList>
            <person name="Wielinga C."/>
            <person name="Thompson R.C."/>
            <person name="Monis P."/>
            <person name="Ryan U."/>
        </authorList>
    </citation>
    <scope>NUCLEOTIDE SEQUENCE [LARGE SCALE GENOMIC DNA]</scope>
    <source>
        <strain evidence="5 6">BAH15c1</strain>
    </source>
</reference>
<comment type="caution">
    <text evidence="5">The sequence shown here is derived from an EMBL/GenBank/DDBJ whole genome shotgun (WGS) entry which is preliminary data.</text>
</comment>
<dbReference type="InterPro" id="IPR036322">
    <property type="entry name" value="WD40_repeat_dom_sf"/>
</dbReference>
<dbReference type="Pfam" id="PF00400">
    <property type="entry name" value="WD40"/>
    <property type="match status" value="2"/>
</dbReference>
<keyword evidence="1 3" id="KW-0853">WD repeat</keyword>
<evidence type="ECO:0000256" key="4">
    <source>
        <dbReference type="SAM" id="MobiDB-lite"/>
    </source>
</evidence>
<protein>
    <submittedName>
        <fullName evidence="5">Angio-associated migratory cell protein/ WD-repeat family</fullName>
    </submittedName>
</protein>